<dbReference type="KEGG" id="cbar:PATL70BA_1328"/>
<keyword evidence="2" id="KW-1185">Reference proteome</keyword>
<organism evidence="1 2">
    <name type="scientific">Petrocella atlantisensis</name>
    <dbReference type="NCBI Taxonomy" id="2173034"/>
    <lineage>
        <taxon>Bacteria</taxon>
        <taxon>Bacillati</taxon>
        <taxon>Bacillota</taxon>
        <taxon>Clostridia</taxon>
        <taxon>Lachnospirales</taxon>
        <taxon>Vallitaleaceae</taxon>
        <taxon>Petrocella</taxon>
    </lineage>
</organism>
<name>A0A3P7P168_9FIRM</name>
<dbReference type="AlphaFoldDB" id="A0A3P7P168"/>
<dbReference type="Proteomes" id="UP000279029">
    <property type="component" value="Chromosome"/>
</dbReference>
<gene>
    <name evidence="1" type="ORF">PATL70BA_1328</name>
</gene>
<evidence type="ECO:0008006" key="3">
    <source>
        <dbReference type="Google" id="ProtNLM"/>
    </source>
</evidence>
<sequence length="214" mass="24711">MDDFFQKHPLINPDVFLGDSAFDTINNYQYLLKELHFNRVYIPLNRRSDIKNNTYTINEDGIPCCPNDPNLPMKSEGKDSSRKGFTRYKFICPKVTWKKGADGKHRRSCSCEKPCTDSPSSRMIYIYPEKDLRAYPGTLRGTDEWNDTYKIRSVVEKSINHFKDSYCLAGRRTQNEKALHADLLLSGIAQLLTVVLADKINQHKYIRSIKPLIA</sequence>
<proteinExistence type="predicted"/>
<reference evidence="1 2" key="1">
    <citation type="submission" date="2018-09" db="EMBL/GenBank/DDBJ databases">
        <authorList>
            <person name="Postec A."/>
        </authorList>
    </citation>
    <scope>NUCLEOTIDE SEQUENCE [LARGE SCALE GENOMIC DNA]</scope>
    <source>
        <strain evidence="1">70B-A</strain>
    </source>
</reference>
<evidence type="ECO:0000313" key="1">
    <source>
        <dbReference type="EMBL" id="VDN47210.1"/>
    </source>
</evidence>
<dbReference type="OrthoDB" id="1706305at2"/>
<accession>A0A3P7P168</accession>
<evidence type="ECO:0000313" key="2">
    <source>
        <dbReference type="Proteomes" id="UP000279029"/>
    </source>
</evidence>
<protein>
    <recommendedName>
        <fullName evidence="3">Transposase</fullName>
    </recommendedName>
</protein>
<dbReference type="EMBL" id="LR130778">
    <property type="protein sequence ID" value="VDN47210.1"/>
    <property type="molecule type" value="Genomic_DNA"/>
</dbReference>